<dbReference type="AlphaFoldDB" id="A0A8J4SZ89"/>
<dbReference type="OrthoDB" id="6313915at2759"/>
<organism evidence="1 2">
    <name type="scientific">Paragonimus heterotremus</name>
    <dbReference type="NCBI Taxonomy" id="100268"/>
    <lineage>
        <taxon>Eukaryota</taxon>
        <taxon>Metazoa</taxon>
        <taxon>Spiralia</taxon>
        <taxon>Lophotrochozoa</taxon>
        <taxon>Platyhelminthes</taxon>
        <taxon>Trematoda</taxon>
        <taxon>Digenea</taxon>
        <taxon>Plagiorchiida</taxon>
        <taxon>Troglotremata</taxon>
        <taxon>Troglotrematidae</taxon>
        <taxon>Paragonimus</taxon>
    </lineage>
</organism>
<sequence length="100" mass="11135">MTEAAVVIHTGWVTGSNLFKRIQCTANQYTQYRLKITYSGPYQEHSVHVHEVYGRLCLLSANPSETFGEAMTSFLEVTEVSDGVASYATSPVTYEPKLLL</sequence>
<accession>A0A8J4SZ89</accession>
<protein>
    <submittedName>
        <fullName evidence="1">Uncharacterized protein</fullName>
    </submittedName>
</protein>
<gene>
    <name evidence="1" type="ORF">PHET_09431</name>
</gene>
<proteinExistence type="predicted"/>
<keyword evidence="2" id="KW-1185">Reference proteome</keyword>
<dbReference type="Proteomes" id="UP000748531">
    <property type="component" value="Unassembled WGS sequence"/>
</dbReference>
<name>A0A8J4SZ89_9TREM</name>
<evidence type="ECO:0000313" key="2">
    <source>
        <dbReference type="Proteomes" id="UP000748531"/>
    </source>
</evidence>
<evidence type="ECO:0000313" key="1">
    <source>
        <dbReference type="EMBL" id="KAF5394924.1"/>
    </source>
</evidence>
<dbReference type="EMBL" id="LUCH01017502">
    <property type="protein sequence ID" value="KAF5394924.1"/>
    <property type="molecule type" value="Genomic_DNA"/>
</dbReference>
<reference evidence="1" key="1">
    <citation type="submission" date="2019-05" db="EMBL/GenBank/DDBJ databases">
        <title>Annotation for the trematode Paragonimus heterotremus.</title>
        <authorList>
            <person name="Choi Y.-J."/>
        </authorList>
    </citation>
    <scope>NUCLEOTIDE SEQUENCE</scope>
    <source>
        <strain evidence="1">LC</strain>
    </source>
</reference>
<comment type="caution">
    <text evidence="1">The sequence shown here is derived from an EMBL/GenBank/DDBJ whole genome shotgun (WGS) entry which is preliminary data.</text>
</comment>